<organism evidence="1 2">
    <name type="scientific">Arachis hypogaea</name>
    <name type="common">Peanut</name>
    <dbReference type="NCBI Taxonomy" id="3818"/>
    <lineage>
        <taxon>Eukaryota</taxon>
        <taxon>Viridiplantae</taxon>
        <taxon>Streptophyta</taxon>
        <taxon>Embryophyta</taxon>
        <taxon>Tracheophyta</taxon>
        <taxon>Spermatophyta</taxon>
        <taxon>Magnoliopsida</taxon>
        <taxon>eudicotyledons</taxon>
        <taxon>Gunneridae</taxon>
        <taxon>Pentapetalae</taxon>
        <taxon>rosids</taxon>
        <taxon>fabids</taxon>
        <taxon>Fabales</taxon>
        <taxon>Fabaceae</taxon>
        <taxon>Papilionoideae</taxon>
        <taxon>50 kb inversion clade</taxon>
        <taxon>dalbergioids sensu lato</taxon>
        <taxon>Dalbergieae</taxon>
        <taxon>Pterocarpus clade</taxon>
        <taxon>Arachis</taxon>
    </lineage>
</organism>
<comment type="caution">
    <text evidence="1">The sequence shown here is derived from an EMBL/GenBank/DDBJ whole genome shotgun (WGS) entry which is preliminary data.</text>
</comment>
<keyword evidence="2" id="KW-1185">Reference proteome</keyword>
<dbReference type="Proteomes" id="UP000289738">
    <property type="component" value="Chromosome A04"/>
</dbReference>
<proteinExistence type="predicted"/>
<reference evidence="1 2" key="1">
    <citation type="submission" date="2019-01" db="EMBL/GenBank/DDBJ databases">
        <title>Sequencing of cultivated peanut Arachis hypogaea provides insights into genome evolution and oil improvement.</title>
        <authorList>
            <person name="Chen X."/>
        </authorList>
    </citation>
    <scope>NUCLEOTIDE SEQUENCE [LARGE SCALE GENOMIC DNA]</scope>
    <source>
        <strain evidence="2">cv. Fuhuasheng</strain>
        <tissue evidence="1">Leaves</tissue>
    </source>
</reference>
<evidence type="ECO:0000313" key="2">
    <source>
        <dbReference type="Proteomes" id="UP000289738"/>
    </source>
</evidence>
<accession>A0A445DDK5</accession>
<gene>
    <name evidence="1" type="ORF">Ahy_A04g018365</name>
</gene>
<protein>
    <submittedName>
        <fullName evidence="1">Uncharacterized protein</fullName>
    </submittedName>
</protein>
<dbReference type="EMBL" id="SDMP01000004">
    <property type="protein sequence ID" value="RYR61225.1"/>
    <property type="molecule type" value="Genomic_DNA"/>
</dbReference>
<evidence type="ECO:0000313" key="1">
    <source>
        <dbReference type="EMBL" id="RYR61225.1"/>
    </source>
</evidence>
<name>A0A445DDK5_ARAHY</name>
<sequence>MGDEATIKEIISEVNTDNDCAISLLFALLPVLSGTSGVLEGITYITKSSKVAMDDGLVTSHLQISLYQLPPKWIDQFDSGIHQVTSAGSSF</sequence>
<dbReference type="AlphaFoldDB" id="A0A445DDK5"/>